<dbReference type="AlphaFoldDB" id="A0A9X2L1U4"/>
<evidence type="ECO:0000259" key="8">
    <source>
        <dbReference type="Pfam" id="PF02687"/>
    </source>
</evidence>
<evidence type="ECO:0000256" key="4">
    <source>
        <dbReference type="ARBA" id="ARBA00022692"/>
    </source>
</evidence>
<dbReference type="InterPro" id="IPR003838">
    <property type="entry name" value="ABC3_permease_C"/>
</dbReference>
<comment type="subcellular location">
    <subcellularLocation>
        <location evidence="1">Cell membrane</location>
        <topology evidence="1">Multi-pass membrane protein</topology>
    </subcellularLocation>
</comment>
<dbReference type="InterPro" id="IPR051447">
    <property type="entry name" value="Lipoprotein-release_system"/>
</dbReference>
<gene>
    <name evidence="9" type="ORF">NM125_03925</name>
</gene>
<dbReference type="PANTHER" id="PTHR30489">
    <property type="entry name" value="LIPOPROTEIN-RELEASING SYSTEM TRANSMEMBRANE PROTEIN LOLE"/>
    <property type="match status" value="1"/>
</dbReference>
<feature type="domain" description="ABC3 transporter permease C-terminal" evidence="8">
    <location>
        <begin position="267"/>
        <end position="397"/>
    </location>
</feature>
<dbReference type="RefSeq" id="WP_255133071.1">
    <property type="nucleotide sequence ID" value="NZ_JANDBC010000001.1"/>
</dbReference>
<evidence type="ECO:0000256" key="1">
    <source>
        <dbReference type="ARBA" id="ARBA00004651"/>
    </source>
</evidence>
<proteinExistence type="inferred from homology"/>
<evidence type="ECO:0000256" key="6">
    <source>
        <dbReference type="ARBA" id="ARBA00023136"/>
    </source>
</evidence>
<evidence type="ECO:0000256" key="2">
    <source>
        <dbReference type="ARBA" id="ARBA00005236"/>
    </source>
</evidence>
<keyword evidence="5 7" id="KW-1133">Transmembrane helix</keyword>
<evidence type="ECO:0000256" key="5">
    <source>
        <dbReference type="ARBA" id="ARBA00022989"/>
    </source>
</evidence>
<sequence length="405" mass="45571">MKIIKLGWKNIWRNPMRSSVVIVAVLLGTWAGIFSAGFLNGMVQDSLSNQIELSVGHIQIMHPRFDDLYNPKYQVDKADEVKETLQNEPYVTDISVKSLVTGLAQSTRNSYGVTVNGVSPATDTLLAIKQYMTEGTFLTSDRRNPIVIGRKLAERLDIGMRSRMVLSFQDINGEITGGAFRVAGIFDSFSNQYDESTVFVLKDDLNRLIGSGQAVHNIRVDTDDLSRADEYARQLREQFPELKIKTWRDIAPDLRYIFDMMDISLYMVMVLITIGLVFSIINTMLMAVLERTRELGMLRAIGMNKSRTFSMIMFETFFLTMAGTPLGLLFSWLTISYFSHSGIDLSAFSEGLSEYGFSTIIYPELSAAYYLNITLLIAVAALLSAIYPAVRTLKLNPVQAIRKFN</sequence>
<dbReference type="EMBL" id="JANDBC010000001">
    <property type="protein sequence ID" value="MCP9290732.1"/>
    <property type="molecule type" value="Genomic_DNA"/>
</dbReference>
<reference evidence="9" key="1">
    <citation type="submission" date="2022-06" db="EMBL/GenBank/DDBJ databases">
        <title>Gracilimonas sp. CAU 1638 isolated from sea sediment.</title>
        <authorList>
            <person name="Kim W."/>
        </authorList>
    </citation>
    <scope>NUCLEOTIDE SEQUENCE</scope>
    <source>
        <strain evidence="9">CAU 1638</strain>
    </source>
</reference>
<protein>
    <submittedName>
        <fullName evidence="9">FtsX-like permease family protein</fullName>
    </submittedName>
</protein>
<accession>A0A9X2L1U4</accession>
<comment type="similarity">
    <text evidence="2">Belongs to the ABC-4 integral membrane protein family. LolC/E subfamily.</text>
</comment>
<dbReference type="Pfam" id="PF02687">
    <property type="entry name" value="FtsX"/>
    <property type="match status" value="1"/>
</dbReference>
<name>A0A9X2L1U4_9BACT</name>
<feature type="transmembrane region" description="Helical" evidence="7">
    <location>
        <begin position="309"/>
        <end position="335"/>
    </location>
</feature>
<feature type="transmembrane region" description="Helical" evidence="7">
    <location>
        <begin position="367"/>
        <end position="390"/>
    </location>
</feature>
<keyword evidence="10" id="KW-1185">Reference proteome</keyword>
<dbReference type="Proteomes" id="UP001139125">
    <property type="component" value="Unassembled WGS sequence"/>
</dbReference>
<organism evidence="9 10">
    <name type="scientific">Gracilimonas sediminicola</name>
    <dbReference type="NCBI Taxonomy" id="2952158"/>
    <lineage>
        <taxon>Bacteria</taxon>
        <taxon>Pseudomonadati</taxon>
        <taxon>Balneolota</taxon>
        <taxon>Balneolia</taxon>
        <taxon>Balneolales</taxon>
        <taxon>Balneolaceae</taxon>
        <taxon>Gracilimonas</taxon>
    </lineage>
</organism>
<evidence type="ECO:0000256" key="7">
    <source>
        <dbReference type="SAM" id="Phobius"/>
    </source>
</evidence>
<evidence type="ECO:0000313" key="10">
    <source>
        <dbReference type="Proteomes" id="UP001139125"/>
    </source>
</evidence>
<comment type="caution">
    <text evidence="9">The sequence shown here is derived from an EMBL/GenBank/DDBJ whole genome shotgun (WGS) entry which is preliminary data.</text>
</comment>
<feature type="transmembrane region" description="Helical" evidence="7">
    <location>
        <begin position="265"/>
        <end position="289"/>
    </location>
</feature>
<keyword evidence="4 7" id="KW-0812">Transmembrane</keyword>
<evidence type="ECO:0000313" key="9">
    <source>
        <dbReference type="EMBL" id="MCP9290732.1"/>
    </source>
</evidence>
<evidence type="ECO:0000256" key="3">
    <source>
        <dbReference type="ARBA" id="ARBA00022475"/>
    </source>
</evidence>
<dbReference type="GO" id="GO:0098797">
    <property type="term" value="C:plasma membrane protein complex"/>
    <property type="evidence" value="ECO:0007669"/>
    <property type="project" value="TreeGrafter"/>
</dbReference>
<dbReference type="PANTHER" id="PTHR30489:SF0">
    <property type="entry name" value="LIPOPROTEIN-RELEASING SYSTEM TRANSMEMBRANE PROTEIN LOLE"/>
    <property type="match status" value="1"/>
</dbReference>
<keyword evidence="3" id="KW-1003">Cell membrane</keyword>
<dbReference type="GO" id="GO:0044874">
    <property type="term" value="P:lipoprotein localization to outer membrane"/>
    <property type="evidence" value="ECO:0007669"/>
    <property type="project" value="TreeGrafter"/>
</dbReference>
<keyword evidence="6 7" id="KW-0472">Membrane</keyword>